<comment type="caution">
    <text evidence="2">The sequence shown here is derived from an EMBL/GenBank/DDBJ whole genome shotgun (WGS) entry which is preliminary data.</text>
</comment>
<keyword evidence="1" id="KW-1133">Transmembrane helix</keyword>
<gene>
    <name evidence="2" type="ORF">A2642_04895</name>
</gene>
<protein>
    <submittedName>
        <fullName evidence="2">Uncharacterized protein</fullName>
    </submittedName>
</protein>
<reference evidence="2 3" key="1">
    <citation type="journal article" date="2016" name="Nat. Commun.">
        <title>Thousands of microbial genomes shed light on interconnected biogeochemical processes in an aquifer system.</title>
        <authorList>
            <person name="Anantharaman K."/>
            <person name="Brown C.T."/>
            <person name="Hug L.A."/>
            <person name="Sharon I."/>
            <person name="Castelle C.J."/>
            <person name="Probst A.J."/>
            <person name="Thomas B.C."/>
            <person name="Singh A."/>
            <person name="Wilkins M.J."/>
            <person name="Karaoz U."/>
            <person name="Brodie E.L."/>
            <person name="Williams K.H."/>
            <person name="Hubbard S.S."/>
            <person name="Banfield J.F."/>
        </authorList>
    </citation>
    <scope>NUCLEOTIDE SEQUENCE [LARGE SCALE GENOMIC DNA]</scope>
</reference>
<dbReference type="AlphaFoldDB" id="A0A1F6V7J0"/>
<proteinExistence type="predicted"/>
<evidence type="ECO:0000313" key="2">
    <source>
        <dbReference type="EMBL" id="OGI65444.1"/>
    </source>
</evidence>
<sequence>MYIYILLILFFASLFSIIIMIGRKLILLQNGQIADNNTAEEISFGIHHLQKIKHFTVANIKKYEHIVLVGTLRLYVKTANLLKNKYQAVKIKIRNIKMRSHANGEKKEISKFLKIIGDYKNRIREIKHKIKKEENL</sequence>
<accession>A0A1F6V7J0</accession>
<dbReference type="Proteomes" id="UP000178700">
    <property type="component" value="Unassembled WGS sequence"/>
</dbReference>
<dbReference type="EMBL" id="MFTJ01000027">
    <property type="protein sequence ID" value="OGI65444.1"/>
    <property type="molecule type" value="Genomic_DNA"/>
</dbReference>
<keyword evidence="1" id="KW-0472">Membrane</keyword>
<feature type="transmembrane region" description="Helical" evidence="1">
    <location>
        <begin position="6"/>
        <end position="26"/>
    </location>
</feature>
<organism evidence="2 3">
    <name type="scientific">Candidatus Nomurabacteria bacterium RIFCSPHIGHO2_01_FULL_39_10</name>
    <dbReference type="NCBI Taxonomy" id="1801733"/>
    <lineage>
        <taxon>Bacteria</taxon>
        <taxon>Candidatus Nomuraibacteriota</taxon>
    </lineage>
</organism>
<keyword evidence="1" id="KW-0812">Transmembrane</keyword>
<evidence type="ECO:0000313" key="3">
    <source>
        <dbReference type="Proteomes" id="UP000178700"/>
    </source>
</evidence>
<evidence type="ECO:0000256" key="1">
    <source>
        <dbReference type="SAM" id="Phobius"/>
    </source>
</evidence>
<name>A0A1F6V7J0_9BACT</name>